<dbReference type="EC" id="4.1.1.5" evidence="4"/>
<keyword evidence="7" id="KW-0005">Acetoin biosynthesis</keyword>
<dbReference type="PANTHER" id="PTHR35524">
    <property type="entry name" value="ALPHA-ACETOLACTATE DECARBOXYLASE"/>
    <property type="match status" value="1"/>
</dbReference>
<name>A0A3B0WQX1_9ZZZZ</name>
<evidence type="ECO:0000256" key="6">
    <source>
        <dbReference type="ARBA" id="ARBA00022793"/>
    </source>
</evidence>
<proteinExistence type="inferred from homology"/>
<keyword evidence="6" id="KW-0210">Decarboxylase</keyword>
<evidence type="ECO:0000313" key="9">
    <source>
        <dbReference type="EMBL" id="VAW58385.1"/>
    </source>
</evidence>
<evidence type="ECO:0000256" key="7">
    <source>
        <dbReference type="ARBA" id="ARBA00023061"/>
    </source>
</evidence>
<dbReference type="InterPro" id="IPR005128">
    <property type="entry name" value="Acetolactate_a_deCO2ase"/>
</dbReference>
<evidence type="ECO:0000256" key="8">
    <source>
        <dbReference type="ARBA" id="ARBA00023239"/>
    </source>
</evidence>
<accession>A0A3B0WQX1</accession>
<dbReference type="UniPathway" id="UPA00626">
    <property type="reaction ID" value="UER00678"/>
</dbReference>
<evidence type="ECO:0000256" key="4">
    <source>
        <dbReference type="ARBA" id="ARBA00013204"/>
    </source>
</evidence>
<dbReference type="CDD" id="cd17299">
    <property type="entry name" value="acetolactate_decarboxylase"/>
    <property type="match status" value="1"/>
</dbReference>
<evidence type="ECO:0000256" key="2">
    <source>
        <dbReference type="ARBA" id="ARBA00005170"/>
    </source>
</evidence>
<dbReference type="SUPFAM" id="SSF117856">
    <property type="entry name" value="AF0104/ALDC/Ptd012-like"/>
    <property type="match status" value="1"/>
</dbReference>
<comment type="similarity">
    <text evidence="3">Belongs to the alpha-acetolactate decarboxylase family.</text>
</comment>
<protein>
    <recommendedName>
        <fullName evidence="5">Alpha-acetolactate decarboxylase</fullName>
        <ecNumber evidence="4">4.1.1.5</ecNumber>
    </recommendedName>
</protein>
<evidence type="ECO:0000256" key="1">
    <source>
        <dbReference type="ARBA" id="ARBA00001784"/>
    </source>
</evidence>
<comment type="catalytic activity">
    <reaction evidence="1">
        <text>(2S)-2-acetolactate + H(+) = (R)-acetoin + CO2</text>
        <dbReference type="Rhea" id="RHEA:21580"/>
        <dbReference type="ChEBI" id="CHEBI:15378"/>
        <dbReference type="ChEBI" id="CHEBI:15686"/>
        <dbReference type="ChEBI" id="CHEBI:16526"/>
        <dbReference type="ChEBI" id="CHEBI:58476"/>
        <dbReference type="EC" id="4.1.1.5"/>
    </reaction>
</comment>
<gene>
    <name evidence="9" type="ORF">MNBD_GAMMA11-2999</name>
</gene>
<dbReference type="GO" id="GO:0045151">
    <property type="term" value="P:acetoin biosynthetic process"/>
    <property type="evidence" value="ECO:0007669"/>
    <property type="project" value="UniProtKB-KW"/>
</dbReference>
<dbReference type="Pfam" id="PF03306">
    <property type="entry name" value="AAL_decarboxy"/>
    <property type="match status" value="1"/>
</dbReference>
<organism evidence="9">
    <name type="scientific">hydrothermal vent metagenome</name>
    <dbReference type="NCBI Taxonomy" id="652676"/>
    <lineage>
        <taxon>unclassified sequences</taxon>
        <taxon>metagenomes</taxon>
        <taxon>ecological metagenomes</taxon>
    </lineage>
</organism>
<evidence type="ECO:0000256" key="3">
    <source>
        <dbReference type="ARBA" id="ARBA00007106"/>
    </source>
</evidence>
<dbReference type="PIRSF" id="PIRSF001332">
    <property type="entry name" value="Acetolac_decarb"/>
    <property type="match status" value="1"/>
</dbReference>
<comment type="pathway">
    <text evidence="2">Polyol metabolism; (R,R)-butane-2,3-diol biosynthesis; (R,R)-butane-2,3-diol from pyruvate: step 2/3.</text>
</comment>
<sequence length="226" mass="25630">MSRKYTQFYSLHTVKKQQFTGNVELNRLLEAGDFGIGTFNDTNGELIAIGGEIYRTCHDGSAEKITDFSEKTPYSIMTKFFPDETHNISQHLNMDEAYSYFDSLITRPDHIHAVAINATFKKICTRAPKPQKPPYKDLQTLISEQKESHFENIEGTIVGFYTPDYLSALGVPGYHLHFIDNARQHGGHVKSFNLEQADFHIQLLDEISVINPGGDQHINHKSRKAA</sequence>
<dbReference type="EMBL" id="UOFG01000035">
    <property type="protein sequence ID" value="VAW58385.1"/>
    <property type="molecule type" value="Genomic_DNA"/>
</dbReference>
<dbReference type="GO" id="GO:0047605">
    <property type="term" value="F:acetolactate decarboxylase activity"/>
    <property type="evidence" value="ECO:0007669"/>
    <property type="project" value="UniProtKB-EC"/>
</dbReference>
<dbReference type="AlphaFoldDB" id="A0A3B0WQX1"/>
<evidence type="ECO:0000256" key="5">
    <source>
        <dbReference type="ARBA" id="ARBA00020164"/>
    </source>
</evidence>
<dbReference type="Gene3D" id="3.30.1330.80">
    <property type="entry name" value="Hypothetical protein, similar to alpha- acetolactate decarboxylase, domain 2"/>
    <property type="match status" value="2"/>
</dbReference>
<reference evidence="9" key="1">
    <citation type="submission" date="2018-06" db="EMBL/GenBank/DDBJ databases">
        <authorList>
            <person name="Zhirakovskaya E."/>
        </authorList>
    </citation>
    <scope>NUCLEOTIDE SEQUENCE</scope>
</reference>
<dbReference type="PANTHER" id="PTHR35524:SF1">
    <property type="entry name" value="ALPHA-ACETOLACTATE DECARBOXYLASE"/>
    <property type="match status" value="1"/>
</dbReference>
<keyword evidence="8 9" id="KW-0456">Lyase</keyword>